<dbReference type="InterPro" id="IPR055170">
    <property type="entry name" value="GFO_IDH_MocA-like_dom"/>
</dbReference>
<evidence type="ECO:0000313" key="6">
    <source>
        <dbReference type="Proteomes" id="UP000295689"/>
    </source>
</evidence>
<dbReference type="FunFam" id="3.30.360.10:FF:000023">
    <property type="entry name" value="Inositol 2-dehydrogenase"/>
    <property type="match status" value="1"/>
</dbReference>
<dbReference type="Gene3D" id="3.30.360.10">
    <property type="entry name" value="Dihydrodipicolinate Reductase, domain 2"/>
    <property type="match status" value="1"/>
</dbReference>
<dbReference type="GO" id="GO:0000166">
    <property type="term" value="F:nucleotide binding"/>
    <property type="evidence" value="ECO:0007669"/>
    <property type="project" value="InterPro"/>
</dbReference>
<evidence type="ECO:0000313" key="5">
    <source>
        <dbReference type="EMBL" id="TCN19864.1"/>
    </source>
</evidence>
<accession>A0A4R2B2Y4</accession>
<proteinExistence type="inferred from homology"/>
<dbReference type="NCBIfam" id="TIGR04380">
    <property type="entry name" value="myo_inos_iolG"/>
    <property type="match status" value="1"/>
</dbReference>
<protein>
    <submittedName>
        <fullName evidence="5">Myo-inositol 2-dehydrogenase/D-chiro-inositol 1-dehydrogenase</fullName>
    </submittedName>
</protein>
<evidence type="ECO:0000259" key="3">
    <source>
        <dbReference type="Pfam" id="PF01408"/>
    </source>
</evidence>
<evidence type="ECO:0000256" key="1">
    <source>
        <dbReference type="ARBA" id="ARBA00010928"/>
    </source>
</evidence>
<dbReference type="GO" id="GO:0016491">
    <property type="term" value="F:oxidoreductase activity"/>
    <property type="evidence" value="ECO:0007669"/>
    <property type="project" value="UniProtKB-KW"/>
</dbReference>
<dbReference type="PANTHER" id="PTHR42840:SF3">
    <property type="entry name" value="BINDING ROSSMANN FOLD OXIDOREDUCTASE, PUTATIVE (AFU_ORTHOLOGUE AFUA_2G10240)-RELATED"/>
    <property type="match status" value="1"/>
</dbReference>
<organism evidence="5 6">
    <name type="scientific">Mesobacillus foraminis</name>
    <dbReference type="NCBI Taxonomy" id="279826"/>
    <lineage>
        <taxon>Bacteria</taxon>
        <taxon>Bacillati</taxon>
        <taxon>Bacillota</taxon>
        <taxon>Bacilli</taxon>
        <taxon>Bacillales</taxon>
        <taxon>Bacillaceae</taxon>
        <taxon>Mesobacillus</taxon>
    </lineage>
</organism>
<evidence type="ECO:0000256" key="2">
    <source>
        <dbReference type="ARBA" id="ARBA00023002"/>
    </source>
</evidence>
<dbReference type="Pfam" id="PF01408">
    <property type="entry name" value="GFO_IDH_MocA"/>
    <property type="match status" value="1"/>
</dbReference>
<dbReference type="InterPro" id="IPR036291">
    <property type="entry name" value="NAD(P)-bd_dom_sf"/>
</dbReference>
<dbReference type="SUPFAM" id="SSF55347">
    <property type="entry name" value="Glyceraldehyde-3-phosphate dehydrogenase-like, C-terminal domain"/>
    <property type="match status" value="1"/>
</dbReference>
<dbReference type="RefSeq" id="WP_132011188.1">
    <property type="nucleotide sequence ID" value="NZ_JABUHM010000016.1"/>
</dbReference>
<comment type="caution">
    <text evidence="5">The sequence shown here is derived from an EMBL/GenBank/DDBJ whole genome shotgun (WGS) entry which is preliminary data.</text>
</comment>
<comment type="similarity">
    <text evidence="1">Belongs to the Gfo/Idh/MocA family.</text>
</comment>
<feature type="domain" description="Gfo/Idh/MocA-like oxidoreductase N-terminal" evidence="3">
    <location>
        <begin position="5"/>
        <end position="123"/>
    </location>
</feature>
<evidence type="ECO:0000259" key="4">
    <source>
        <dbReference type="Pfam" id="PF22725"/>
    </source>
</evidence>
<dbReference type="Pfam" id="PF22725">
    <property type="entry name" value="GFO_IDH_MocA_C3"/>
    <property type="match status" value="1"/>
</dbReference>
<sequence>MKKVTVGIIGAGRIGQLHADNILGSQLYNLKALSDIQVEHLKGTHYENLVPVITTNPQDIFTDPEIDAVFICSSTDTHAEYIKAAARAGKHIFCEKPISFNIEETRKALEVVKEAGVKFQVGFNRRYDKHFRKVRETVQAGVIGTPHVIKVCSRDPEAPPEAYVQRSGGMFIDMTIHDFDMVRYLSGSNVTEVSVAAANLVDPMFGVNGDIDTAIITLKFENGALAVIDNSRQAVYGYDQRIEVFGDKGVVSAENETQTNIRISTKESIASDHPKYFFLDRYKDAYVEEINDFAKAILEDGPLVCTGEDGYQAELLAVAARVSWKEARTVSLAELSSVPV</sequence>
<reference evidence="5 6" key="1">
    <citation type="journal article" date="2015" name="Stand. Genomic Sci.">
        <title>Genomic Encyclopedia of Bacterial and Archaeal Type Strains, Phase III: the genomes of soil and plant-associated and newly described type strains.</title>
        <authorList>
            <person name="Whitman W.B."/>
            <person name="Woyke T."/>
            <person name="Klenk H.P."/>
            <person name="Zhou Y."/>
            <person name="Lilburn T.G."/>
            <person name="Beck B.J."/>
            <person name="De Vos P."/>
            <person name="Vandamme P."/>
            <person name="Eisen J.A."/>
            <person name="Garrity G."/>
            <person name="Hugenholtz P."/>
            <person name="Kyrpides N.C."/>
        </authorList>
    </citation>
    <scope>NUCLEOTIDE SEQUENCE [LARGE SCALE GENOMIC DNA]</scope>
    <source>
        <strain evidence="5 6">CV53</strain>
    </source>
</reference>
<gene>
    <name evidence="5" type="ORF">EV146_11534</name>
</gene>
<keyword evidence="6" id="KW-1185">Reference proteome</keyword>
<dbReference type="Proteomes" id="UP000295689">
    <property type="component" value="Unassembled WGS sequence"/>
</dbReference>
<name>A0A4R2B2Y4_9BACI</name>
<dbReference type="AlphaFoldDB" id="A0A4R2B2Y4"/>
<dbReference type="SUPFAM" id="SSF51735">
    <property type="entry name" value="NAD(P)-binding Rossmann-fold domains"/>
    <property type="match status" value="1"/>
</dbReference>
<dbReference type="Gene3D" id="3.40.50.720">
    <property type="entry name" value="NAD(P)-binding Rossmann-like Domain"/>
    <property type="match status" value="1"/>
</dbReference>
<feature type="domain" description="GFO/IDH/MocA-like oxidoreductase" evidence="4">
    <location>
        <begin position="131"/>
        <end position="251"/>
    </location>
</feature>
<dbReference type="EMBL" id="SLVV01000015">
    <property type="protein sequence ID" value="TCN19864.1"/>
    <property type="molecule type" value="Genomic_DNA"/>
</dbReference>
<dbReference type="PANTHER" id="PTHR42840">
    <property type="entry name" value="NAD(P)-BINDING ROSSMANN-FOLD SUPERFAMILY PROTEIN-RELATED"/>
    <property type="match status" value="1"/>
</dbReference>
<dbReference type="InterPro" id="IPR030827">
    <property type="entry name" value="Myo_inos_IolG"/>
</dbReference>
<dbReference type="InterPro" id="IPR000683">
    <property type="entry name" value="Gfo/Idh/MocA-like_OxRdtase_N"/>
</dbReference>
<keyword evidence="2" id="KW-0560">Oxidoreductase</keyword>